<sequence>MPSRTSYDKPFPCYLCNCSYLSKSSLSSHEKKKHNENRIVPHYQYFSYIPEDIKFPEGLFYFLFSNESGFSYRPSIRKYYCIFKGESGYKRIGTIFRCEV</sequence>
<evidence type="ECO:0000313" key="3">
    <source>
        <dbReference type="EMBL" id="RHZ86775.1"/>
    </source>
</evidence>
<keyword evidence="4" id="KW-1185">Reference proteome</keyword>
<dbReference type="Proteomes" id="UP000266861">
    <property type="component" value="Unassembled WGS sequence"/>
</dbReference>
<proteinExistence type="predicted"/>
<evidence type="ECO:0000256" key="1">
    <source>
        <dbReference type="PROSITE-ProRule" id="PRU00042"/>
    </source>
</evidence>
<evidence type="ECO:0000259" key="2">
    <source>
        <dbReference type="PROSITE" id="PS50157"/>
    </source>
</evidence>
<keyword evidence="1" id="KW-0862">Zinc</keyword>
<comment type="caution">
    <text evidence="3">The sequence shown here is derived from an EMBL/GenBank/DDBJ whole genome shotgun (WGS) entry which is preliminary data.</text>
</comment>
<feature type="domain" description="C2H2-type" evidence="2">
    <location>
        <begin position="11"/>
        <end position="39"/>
    </location>
</feature>
<keyword evidence="1" id="KW-0479">Metal-binding</keyword>
<evidence type="ECO:0000313" key="4">
    <source>
        <dbReference type="Proteomes" id="UP000266861"/>
    </source>
</evidence>
<organism evidence="3 4">
    <name type="scientific">Diversispora epigaea</name>
    <dbReference type="NCBI Taxonomy" id="1348612"/>
    <lineage>
        <taxon>Eukaryota</taxon>
        <taxon>Fungi</taxon>
        <taxon>Fungi incertae sedis</taxon>
        <taxon>Mucoromycota</taxon>
        <taxon>Glomeromycotina</taxon>
        <taxon>Glomeromycetes</taxon>
        <taxon>Diversisporales</taxon>
        <taxon>Diversisporaceae</taxon>
        <taxon>Diversispora</taxon>
    </lineage>
</organism>
<accession>A0A397JEL6</accession>
<dbReference type="AlphaFoldDB" id="A0A397JEL6"/>
<dbReference type="PROSITE" id="PS50157">
    <property type="entry name" value="ZINC_FINGER_C2H2_2"/>
    <property type="match status" value="1"/>
</dbReference>
<name>A0A397JEL6_9GLOM</name>
<dbReference type="PROSITE" id="PS00028">
    <property type="entry name" value="ZINC_FINGER_C2H2_1"/>
    <property type="match status" value="1"/>
</dbReference>
<keyword evidence="1" id="KW-0863">Zinc-finger</keyword>
<protein>
    <recommendedName>
        <fullName evidence="2">C2H2-type domain-containing protein</fullName>
    </recommendedName>
</protein>
<reference evidence="3 4" key="1">
    <citation type="submission" date="2018-08" db="EMBL/GenBank/DDBJ databases">
        <title>Genome and evolution of the arbuscular mycorrhizal fungus Diversispora epigaea (formerly Glomus versiforme) and its bacterial endosymbionts.</title>
        <authorList>
            <person name="Sun X."/>
            <person name="Fei Z."/>
            <person name="Harrison M."/>
        </authorList>
    </citation>
    <scope>NUCLEOTIDE SEQUENCE [LARGE SCALE GENOMIC DNA]</scope>
    <source>
        <strain evidence="3 4">IT104</strain>
    </source>
</reference>
<gene>
    <name evidence="3" type="ORF">Glove_46g55</name>
</gene>
<dbReference type="EMBL" id="PQFF01000043">
    <property type="protein sequence ID" value="RHZ86775.1"/>
    <property type="molecule type" value="Genomic_DNA"/>
</dbReference>
<dbReference type="InterPro" id="IPR013087">
    <property type="entry name" value="Znf_C2H2_type"/>
</dbReference>
<dbReference type="GO" id="GO:0008270">
    <property type="term" value="F:zinc ion binding"/>
    <property type="evidence" value="ECO:0007669"/>
    <property type="project" value="UniProtKB-KW"/>
</dbReference>